<dbReference type="PROSITE" id="PS50304">
    <property type="entry name" value="TUDOR"/>
    <property type="match status" value="2"/>
</dbReference>
<evidence type="ECO:0000256" key="1">
    <source>
        <dbReference type="SAM" id="MobiDB-lite"/>
    </source>
</evidence>
<name>A0ABD0KVT5_9CAEN</name>
<feature type="region of interest" description="Disordered" evidence="1">
    <location>
        <begin position="462"/>
        <end position="487"/>
    </location>
</feature>
<evidence type="ECO:0000313" key="4">
    <source>
        <dbReference type="Proteomes" id="UP001519460"/>
    </source>
</evidence>
<dbReference type="InterPro" id="IPR002999">
    <property type="entry name" value="Tudor"/>
</dbReference>
<feature type="region of interest" description="Disordered" evidence="1">
    <location>
        <begin position="1"/>
        <end position="29"/>
    </location>
</feature>
<evidence type="ECO:0000259" key="2">
    <source>
        <dbReference type="PROSITE" id="PS50304"/>
    </source>
</evidence>
<dbReference type="CDD" id="cd20379">
    <property type="entry name" value="Tudor_dTUD-like"/>
    <property type="match status" value="1"/>
</dbReference>
<dbReference type="PANTHER" id="PTHR16442:SF1">
    <property type="entry name" value="RING FINGER PROTEIN 17"/>
    <property type="match status" value="1"/>
</dbReference>
<protein>
    <recommendedName>
        <fullName evidence="2">Tudor domain-containing protein</fullName>
    </recommendedName>
</protein>
<dbReference type="Gene3D" id="2.30.30.140">
    <property type="match status" value="2"/>
</dbReference>
<evidence type="ECO:0000313" key="3">
    <source>
        <dbReference type="EMBL" id="KAK7491327.1"/>
    </source>
</evidence>
<dbReference type="SUPFAM" id="SSF63748">
    <property type="entry name" value="Tudor/PWWP/MBT"/>
    <property type="match status" value="2"/>
</dbReference>
<feature type="compositionally biased region" description="Acidic residues" evidence="1">
    <location>
        <begin position="475"/>
        <end position="487"/>
    </location>
</feature>
<dbReference type="AlphaFoldDB" id="A0ABD0KVT5"/>
<dbReference type="EMBL" id="JACVVK020000116">
    <property type="protein sequence ID" value="KAK7491327.1"/>
    <property type="molecule type" value="Genomic_DNA"/>
</dbReference>
<gene>
    <name evidence="3" type="ORF">BaRGS_00017428</name>
</gene>
<feature type="domain" description="Tudor" evidence="2">
    <location>
        <begin position="323"/>
        <end position="383"/>
    </location>
</feature>
<keyword evidence="4" id="KW-1185">Reference proteome</keyword>
<dbReference type="FunFam" id="2.30.30.140:FF:000018">
    <property type="entry name" value="Serine/threonine-protein kinase 31"/>
    <property type="match status" value="2"/>
</dbReference>
<sequence length="487" mass="54348">MLERRRAPPGIRGGSAPSPTSPQPKAGEQQNNIVQPDLDVAPHPAPASHVLTVAPVYVDHDGIIYAHDVTEEDFNTALTAQLDNYVKSEAPEGHLEVKPGQICLAQFAVDGLFYRARILDVDPEAAEVHYIDFGNSAVVLRSQLKLATPELCRIPQRAYQLVLYNIKPNTYDGTWPPPLLHYIHRKVVGFKRTAVIVGSTSSVPLEVALFLGDGRNYIATLMSKIDMKKCYQRSADITTILQHSNPYPQLSVDKVDSLKYAVVTHIELPNLVYLQRHPQDPNETMSQGELRNLERELEDILEFAHQVDDLNNPSPQTPALREVPAIGMMCTAKYSADNRWYRGLVAKAYPATKTALIFYVDYGDTEVVPLQRLRMLPARFQHIPAQAVRAYLNVGLPEGRNRWTVDDFAAMACRVNRSLHAVQIMKTDPLTVELYFPYSDSATLSYQDLIDCGAFLRLPAAESKVSDRPPSAFTESDDSENEDAVSE</sequence>
<comment type="caution">
    <text evidence="3">The sequence shown here is derived from an EMBL/GenBank/DDBJ whole genome shotgun (WGS) entry which is preliminary data.</text>
</comment>
<accession>A0ABD0KVT5</accession>
<dbReference type="PANTHER" id="PTHR16442">
    <property type="entry name" value="RING FINGER PROTEIN 17"/>
    <property type="match status" value="1"/>
</dbReference>
<feature type="domain" description="Tudor" evidence="2">
    <location>
        <begin position="96"/>
        <end position="154"/>
    </location>
</feature>
<dbReference type="Pfam" id="PF00567">
    <property type="entry name" value="TUDOR"/>
    <property type="match status" value="2"/>
</dbReference>
<organism evidence="3 4">
    <name type="scientific">Batillaria attramentaria</name>
    <dbReference type="NCBI Taxonomy" id="370345"/>
    <lineage>
        <taxon>Eukaryota</taxon>
        <taxon>Metazoa</taxon>
        <taxon>Spiralia</taxon>
        <taxon>Lophotrochozoa</taxon>
        <taxon>Mollusca</taxon>
        <taxon>Gastropoda</taxon>
        <taxon>Caenogastropoda</taxon>
        <taxon>Sorbeoconcha</taxon>
        <taxon>Cerithioidea</taxon>
        <taxon>Batillariidae</taxon>
        <taxon>Batillaria</taxon>
    </lineage>
</organism>
<proteinExistence type="predicted"/>
<reference evidence="3 4" key="1">
    <citation type="journal article" date="2023" name="Sci. Data">
        <title>Genome assembly of the Korean intertidal mud-creeper Batillaria attramentaria.</title>
        <authorList>
            <person name="Patra A.K."/>
            <person name="Ho P.T."/>
            <person name="Jun S."/>
            <person name="Lee S.J."/>
            <person name="Kim Y."/>
            <person name="Won Y.J."/>
        </authorList>
    </citation>
    <scope>NUCLEOTIDE SEQUENCE [LARGE SCALE GENOMIC DNA]</scope>
    <source>
        <strain evidence="3">Wonlab-2016</strain>
    </source>
</reference>
<dbReference type="Proteomes" id="UP001519460">
    <property type="component" value="Unassembled WGS sequence"/>
</dbReference>
<dbReference type="SMART" id="SM00333">
    <property type="entry name" value="TUDOR"/>
    <property type="match status" value="2"/>
</dbReference>